<keyword evidence="2" id="KW-0238">DNA-binding</keyword>
<proteinExistence type="predicted"/>
<dbReference type="SUPFAM" id="SSF46785">
    <property type="entry name" value="Winged helix' DNA-binding domain"/>
    <property type="match status" value="1"/>
</dbReference>
<organism evidence="6 7">
    <name type="scientific">Actinomadura sediminis</name>
    <dbReference type="NCBI Taxonomy" id="1038904"/>
    <lineage>
        <taxon>Bacteria</taxon>
        <taxon>Bacillati</taxon>
        <taxon>Actinomycetota</taxon>
        <taxon>Actinomycetes</taxon>
        <taxon>Streptosporangiales</taxon>
        <taxon>Thermomonosporaceae</taxon>
        <taxon>Actinomadura</taxon>
    </lineage>
</organism>
<dbReference type="SUPFAM" id="SSF54909">
    <property type="entry name" value="Dimeric alpha+beta barrel"/>
    <property type="match status" value="1"/>
</dbReference>
<sequence>MHTSGTLDELDHLLVTALQTAPRADWRRIGAALGVDGSTAARRWARLTDAGLAWLACFPVAVEWMTPVVAFIEIDCAPGRLHAVAAEIAEDPHVFNLEHVTGGRDLLATVVLQDNAELARYVGFRLGRLAGVIATRTQIATTLHSEGSRWRLDRLDERQRDLLLGDRRGGAGGRTVRQEDRDLARLLVEDCRQPVARLADRTGLSPTTVRRRLARMEGGGALMYRCEVARSLSGWPVTVYLWASAPPDEVGRLAGRLAGLRETRMCASLSGADNMLFAVWLRSIDRVQSFETALRRSYPQLTVTDRAVGLWQMKLAGQILDPQGRHLRAVPFWTWDDPLSESALGDLVDRLRAGPGPSRREPG</sequence>
<comment type="caution">
    <text evidence="6">The sequence shown here is derived from an EMBL/GenBank/DDBJ whole genome shotgun (WGS) entry which is preliminary data.</text>
</comment>
<name>A0ABW3EQK3_9ACTN</name>
<dbReference type="PANTHER" id="PTHR30154">
    <property type="entry name" value="LEUCINE-RESPONSIVE REGULATORY PROTEIN"/>
    <property type="match status" value="1"/>
</dbReference>
<dbReference type="Proteomes" id="UP001596972">
    <property type="component" value="Unassembled WGS sequence"/>
</dbReference>
<keyword evidence="7" id="KW-1185">Reference proteome</keyword>
<dbReference type="Pfam" id="PF01037">
    <property type="entry name" value="AsnC_trans_reg"/>
    <property type="match status" value="1"/>
</dbReference>
<dbReference type="Pfam" id="PF13404">
    <property type="entry name" value="HTH_AsnC-type"/>
    <property type="match status" value="2"/>
</dbReference>
<dbReference type="SMART" id="SM00344">
    <property type="entry name" value="HTH_ASNC"/>
    <property type="match status" value="2"/>
</dbReference>
<keyword evidence="1" id="KW-0805">Transcription regulation</keyword>
<dbReference type="Gene3D" id="3.30.70.920">
    <property type="match status" value="1"/>
</dbReference>
<evidence type="ECO:0000256" key="1">
    <source>
        <dbReference type="ARBA" id="ARBA00023015"/>
    </source>
</evidence>
<feature type="domain" description="HTH asnC-type" evidence="5">
    <location>
        <begin position="180"/>
        <end position="217"/>
    </location>
</feature>
<reference evidence="7" key="1">
    <citation type="journal article" date="2019" name="Int. J. Syst. Evol. Microbiol.">
        <title>The Global Catalogue of Microorganisms (GCM) 10K type strain sequencing project: providing services to taxonomists for standard genome sequencing and annotation.</title>
        <authorList>
            <consortium name="The Broad Institute Genomics Platform"/>
            <consortium name="The Broad Institute Genome Sequencing Center for Infectious Disease"/>
            <person name="Wu L."/>
            <person name="Ma J."/>
        </authorList>
    </citation>
    <scope>NUCLEOTIDE SEQUENCE [LARGE SCALE GENOMIC DNA]</scope>
    <source>
        <strain evidence="7">JCM 31202</strain>
    </source>
</reference>
<dbReference type="InterPro" id="IPR036390">
    <property type="entry name" value="WH_DNA-bd_sf"/>
</dbReference>
<feature type="domain" description="HTH asnC-type" evidence="5">
    <location>
        <begin position="7"/>
        <end position="47"/>
    </location>
</feature>
<dbReference type="Gene3D" id="1.10.10.10">
    <property type="entry name" value="Winged helix-like DNA-binding domain superfamily/Winged helix DNA-binding domain"/>
    <property type="match status" value="2"/>
</dbReference>
<evidence type="ECO:0000313" key="6">
    <source>
        <dbReference type="EMBL" id="MFD0902065.1"/>
    </source>
</evidence>
<dbReference type="InterPro" id="IPR019887">
    <property type="entry name" value="Tscrpt_reg_AsnC/Lrp_C"/>
</dbReference>
<dbReference type="PRINTS" id="PR00033">
    <property type="entry name" value="HTHASNC"/>
</dbReference>
<dbReference type="PANTHER" id="PTHR30154:SF34">
    <property type="entry name" value="TRANSCRIPTIONAL REGULATOR AZLB"/>
    <property type="match status" value="1"/>
</dbReference>
<evidence type="ECO:0000313" key="7">
    <source>
        <dbReference type="Proteomes" id="UP001596972"/>
    </source>
</evidence>
<protein>
    <submittedName>
        <fullName evidence="6">Lrp/AsnC family transcriptional regulator</fullName>
    </submittedName>
</protein>
<keyword evidence="3" id="KW-0804">Transcription</keyword>
<evidence type="ECO:0000259" key="4">
    <source>
        <dbReference type="Pfam" id="PF01037"/>
    </source>
</evidence>
<evidence type="ECO:0000256" key="3">
    <source>
        <dbReference type="ARBA" id="ARBA00023163"/>
    </source>
</evidence>
<dbReference type="RefSeq" id="WP_378299483.1">
    <property type="nucleotide sequence ID" value="NZ_JBHTJA010000030.1"/>
</dbReference>
<feature type="domain" description="Transcription regulator AsnC/Lrp ligand binding" evidence="4">
    <location>
        <begin position="72"/>
        <end position="140"/>
    </location>
</feature>
<dbReference type="InterPro" id="IPR000485">
    <property type="entry name" value="AsnC-type_HTH_dom"/>
</dbReference>
<accession>A0ABW3EQK3</accession>
<evidence type="ECO:0000259" key="5">
    <source>
        <dbReference type="Pfam" id="PF13404"/>
    </source>
</evidence>
<dbReference type="InterPro" id="IPR036388">
    <property type="entry name" value="WH-like_DNA-bd_sf"/>
</dbReference>
<dbReference type="InterPro" id="IPR019888">
    <property type="entry name" value="Tscrpt_reg_AsnC-like"/>
</dbReference>
<dbReference type="EMBL" id="JBHTJA010000030">
    <property type="protein sequence ID" value="MFD0902065.1"/>
    <property type="molecule type" value="Genomic_DNA"/>
</dbReference>
<evidence type="ECO:0000256" key="2">
    <source>
        <dbReference type="ARBA" id="ARBA00023125"/>
    </source>
</evidence>
<dbReference type="InterPro" id="IPR011008">
    <property type="entry name" value="Dimeric_a/b-barrel"/>
</dbReference>
<gene>
    <name evidence="6" type="ORF">ACFQ11_16810</name>
</gene>